<sequence length="47" mass="5290">MFVSSTSLGERVEIGPGIEGFSYCSEHMNYKLDLGIGWFSSSHTERF</sequence>
<evidence type="ECO:0000313" key="1">
    <source>
        <dbReference type="EMBL" id="JAE30153.1"/>
    </source>
</evidence>
<accession>A0A0A9HB88</accession>
<name>A0A0A9HB88_ARUDO</name>
<dbReference type="AlphaFoldDB" id="A0A0A9HB88"/>
<proteinExistence type="predicted"/>
<protein>
    <submittedName>
        <fullName evidence="1">Molybdopterin biosynthesis CNX3 protein</fullName>
    </submittedName>
</protein>
<dbReference type="EMBL" id="GBRH01167743">
    <property type="protein sequence ID" value="JAE30153.1"/>
    <property type="molecule type" value="Transcribed_RNA"/>
</dbReference>
<organism evidence="1">
    <name type="scientific">Arundo donax</name>
    <name type="common">Giant reed</name>
    <name type="synonym">Donax arundinaceus</name>
    <dbReference type="NCBI Taxonomy" id="35708"/>
    <lineage>
        <taxon>Eukaryota</taxon>
        <taxon>Viridiplantae</taxon>
        <taxon>Streptophyta</taxon>
        <taxon>Embryophyta</taxon>
        <taxon>Tracheophyta</taxon>
        <taxon>Spermatophyta</taxon>
        <taxon>Magnoliopsida</taxon>
        <taxon>Liliopsida</taxon>
        <taxon>Poales</taxon>
        <taxon>Poaceae</taxon>
        <taxon>PACMAD clade</taxon>
        <taxon>Arundinoideae</taxon>
        <taxon>Arundineae</taxon>
        <taxon>Arundo</taxon>
    </lineage>
</organism>
<reference evidence="1" key="1">
    <citation type="submission" date="2014-09" db="EMBL/GenBank/DDBJ databases">
        <authorList>
            <person name="Magalhaes I.L.F."/>
            <person name="Oliveira U."/>
            <person name="Santos F.R."/>
            <person name="Vidigal T.H.D.A."/>
            <person name="Brescovit A.D."/>
            <person name="Santos A.J."/>
        </authorList>
    </citation>
    <scope>NUCLEOTIDE SEQUENCE</scope>
    <source>
        <tissue evidence="1">Shoot tissue taken approximately 20 cm above the soil surface</tissue>
    </source>
</reference>
<reference evidence="1" key="2">
    <citation type="journal article" date="2015" name="Data Brief">
        <title>Shoot transcriptome of the giant reed, Arundo donax.</title>
        <authorList>
            <person name="Barrero R.A."/>
            <person name="Guerrero F.D."/>
            <person name="Moolhuijzen P."/>
            <person name="Goolsby J.A."/>
            <person name="Tidwell J."/>
            <person name="Bellgard S.E."/>
            <person name="Bellgard M.I."/>
        </authorList>
    </citation>
    <scope>NUCLEOTIDE SEQUENCE</scope>
    <source>
        <tissue evidence="1">Shoot tissue taken approximately 20 cm above the soil surface</tissue>
    </source>
</reference>